<dbReference type="Proteomes" id="UP000265768">
    <property type="component" value="Unassembled WGS sequence"/>
</dbReference>
<dbReference type="CDD" id="cd02440">
    <property type="entry name" value="AdoMet_MTases"/>
    <property type="match status" value="1"/>
</dbReference>
<dbReference type="SUPFAM" id="SSF53335">
    <property type="entry name" value="S-adenosyl-L-methionine-dependent methyltransferases"/>
    <property type="match status" value="1"/>
</dbReference>
<dbReference type="GO" id="GO:0008757">
    <property type="term" value="F:S-adenosylmethionine-dependent methyltransferase activity"/>
    <property type="evidence" value="ECO:0007669"/>
    <property type="project" value="InterPro"/>
</dbReference>
<keyword evidence="2" id="KW-0808">Transferase</keyword>
<dbReference type="EMBL" id="QZEY01000009">
    <property type="protein sequence ID" value="RJL30399.1"/>
    <property type="molecule type" value="Genomic_DNA"/>
</dbReference>
<dbReference type="AlphaFoldDB" id="A0A3A4APB4"/>
<evidence type="ECO:0000313" key="3">
    <source>
        <dbReference type="Proteomes" id="UP000265768"/>
    </source>
</evidence>
<dbReference type="InterPro" id="IPR013216">
    <property type="entry name" value="Methyltransf_11"/>
</dbReference>
<evidence type="ECO:0000313" key="2">
    <source>
        <dbReference type="EMBL" id="RJL30399.1"/>
    </source>
</evidence>
<name>A0A3A4APB4_9ACTN</name>
<keyword evidence="2" id="KW-0489">Methyltransferase</keyword>
<proteinExistence type="predicted"/>
<protein>
    <submittedName>
        <fullName evidence="2">SAM-dependent methyltransferase</fullName>
    </submittedName>
</protein>
<dbReference type="GO" id="GO:0032259">
    <property type="term" value="P:methylation"/>
    <property type="evidence" value="ECO:0007669"/>
    <property type="project" value="UniProtKB-KW"/>
</dbReference>
<gene>
    <name evidence="2" type="ORF">D5H75_22770</name>
</gene>
<comment type="caution">
    <text evidence="2">The sequence shown here is derived from an EMBL/GenBank/DDBJ whole genome shotgun (WGS) entry which is preliminary data.</text>
</comment>
<dbReference type="InterPro" id="IPR029063">
    <property type="entry name" value="SAM-dependent_MTases_sf"/>
</dbReference>
<feature type="domain" description="Methyltransferase type 11" evidence="1">
    <location>
        <begin position="53"/>
        <end position="141"/>
    </location>
</feature>
<keyword evidence="3" id="KW-1185">Reference proteome</keyword>
<evidence type="ECO:0000259" key="1">
    <source>
        <dbReference type="Pfam" id="PF08241"/>
    </source>
</evidence>
<reference evidence="2 3" key="1">
    <citation type="submission" date="2018-09" db="EMBL/GenBank/DDBJ databases">
        <title>YIM 75507 draft genome.</title>
        <authorList>
            <person name="Tang S."/>
            <person name="Feng Y."/>
        </authorList>
    </citation>
    <scope>NUCLEOTIDE SEQUENCE [LARGE SCALE GENOMIC DNA]</scope>
    <source>
        <strain evidence="2 3">YIM 75507</strain>
    </source>
</reference>
<sequence>MTEPHRATTARSWRLLRAFGKEGSDPAHFYGLLARDTAAQLASYTELKGAVLLDVGCGPGYFSEELRAAGALCVGLDADLGEMRARGAPPEGVVIGDGLRLPVLSGAVDVCFSSNVLEHVPEPWTMAAEMIRVTRPGGVIYLSFTNWLSWAGGHETRPWHYLGGRFAARRYERRTGRPPKNLYGRSLFPVSVGAALRWARGREDVEIVDALPRYHPRWAASVVSVPGLRELLTWNLLLVLRKR</sequence>
<dbReference type="Gene3D" id="3.40.50.150">
    <property type="entry name" value="Vaccinia Virus protein VP39"/>
    <property type="match status" value="1"/>
</dbReference>
<dbReference type="PANTHER" id="PTHR43591">
    <property type="entry name" value="METHYLTRANSFERASE"/>
    <property type="match status" value="1"/>
</dbReference>
<dbReference type="PANTHER" id="PTHR43591:SF110">
    <property type="entry name" value="RHODANESE DOMAIN-CONTAINING PROTEIN"/>
    <property type="match status" value="1"/>
</dbReference>
<dbReference type="OrthoDB" id="3206826at2"/>
<dbReference type="RefSeq" id="WP_119928547.1">
    <property type="nucleotide sequence ID" value="NZ_QZEY01000009.1"/>
</dbReference>
<dbReference type="Pfam" id="PF08241">
    <property type="entry name" value="Methyltransf_11"/>
    <property type="match status" value="1"/>
</dbReference>
<accession>A0A3A4APB4</accession>
<organism evidence="2 3">
    <name type="scientific">Bailinhaonella thermotolerans</name>
    <dbReference type="NCBI Taxonomy" id="1070861"/>
    <lineage>
        <taxon>Bacteria</taxon>
        <taxon>Bacillati</taxon>
        <taxon>Actinomycetota</taxon>
        <taxon>Actinomycetes</taxon>
        <taxon>Streptosporangiales</taxon>
        <taxon>Streptosporangiaceae</taxon>
        <taxon>Bailinhaonella</taxon>
    </lineage>
</organism>